<protein>
    <submittedName>
        <fullName evidence="2">Uncharacterized protein</fullName>
    </submittedName>
</protein>
<keyword evidence="3" id="KW-1185">Reference proteome</keyword>
<evidence type="ECO:0000313" key="2">
    <source>
        <dbReference type="EMBL" id="EJF48045.1"/>
    </source>
</evidence>
<dbReference type="EMBL" id="AKFS01000053">
    <property type="protein sequence ID" value="EJF48045.1"/>
    <property type="molecule type" value="Genomic_DNA"/>
</dbReference>
<feature type="compositionally biased region" description="Low complexity" evidence="1">
    <location>
        <begin position="36"/>
        <end position="48"/>
    </location>
</feature>
<gene>
    <name evidence="2" type="ORF">HMPREF1317_0403</name>
</gene>
<evidence type="ECO:0000256" key="1">
    <source>
        <dbReference type="SAM" id="MobiDB-lite"/>
    </source>
</evidence>
<accession>J1HPS0</accession>
<dbReference type="Proteomes" id="UP000004578">
    <property type="component" value="Unassembled WGS sequence"/>
</dbReference>
<name>J1HPS0_9ACTO</name>
<dbReference type="AlphaFoldDB" id="J1HPS0"/>
<organism evidence="2 3">
    <name type="scientific">Schaalia georgiae F0490</name>
    <dbReference type="NCBI Taxonomy" id="1125717"/>
    <lineage>
        <taxon>Bacteria</taxon>
        <taxon>Bacillati</taxon>
        <taxon>Actinomycetota</taxon>
        <taxon>Actinomycetes</taxon>
        <taxon>Actinomycetales</taxon>
        <taxon>Actinomycetaceae</taxon>
        <taxon>Schaalia</taxon>
    </lineage>
</organism>
<reference evidence="2 3" key="1">
    <citation type="submission" date="2012-05" db="EMBL/GenBank/DDBJ databases">
        <authorList>
            <person name="Harkins D.M."/>
            <person name="Madupu R."/>
            <person name="Durkin A.S."/>
            <person name="Torralba M."/>
            <person name="Methe B."/>
            <person name="Sutton G.G."/>
            <person name="Nelson K.E."/>
        </authorList>
    </citation>
    <scope>NUCLEOTIDE SEQUENCE [LARGE SCALE GENOMIC DNA]</scope>
    <source>
        <strain evidence="2 3">F0490</strain>
    </source>
</reference>
<evidence type="ECO:0000313" key="3">
    <source>
        <dbReference type="Proteomes" id="UP000004578"/>
    </source>
</evidence>
<proteinExistence type="predicted"/>
<comment type="caution">
    <text evidence="2">The sequence shown here is derived from an EMBL/GenBank/DDBJ whole genome shotgun (WGS) entry which is preliminary data.</text>
</comment>
<feature type="region of interest" description="Disordered" evidence="1">
    <location>
        <begin position="36"/>
        <end position="60"/>
    </location>
</feature>
<sequence length="60" mass="5708">MGWGGVFAGGFALVLVALLGALVAVAGLLAAVDLSAASSEGSSGRGSSDVLCAVGRSRTQ</sequence>